<evidence type="ECO:0000256" key="2">
    <source>
        <dbReference type="ARBA" id="ARBA00022801"/>
    </source>
</evidence>
<dbReference type="PRINTS" id="PR00332">
    <property type="entry name" value="HISTRIAD"/>
</dbReference>
<comment type="caution">
    <text evidence="3">Lacks conserved residue(s) required for the propagation of feature annotation.</text>
</comment>
<sequence>MLCGCLGSQDACVFCNIVHNIGETRIIVETEHLVAFRDRSPSAKVHFLVIPKEHIETIKDLTREHISLLHEMTELGKRLLKEEGFNPEDETQIRYLLITATWISCSSF</sequence>
<organism evidence="5">
    <name type="scientific">Rhizopus microsporus var. microsporus</name>
    <dbReference type="NCBI Taxonomy" id="86635"/>
    <lineage>
        <taxon>Eukaryota</taxon>
        <taxon>Fungi</taxon>
        <taxon>Fungi incertae sedis</taxon>
        <taxon>Mucoromycota</taxon>
        <taxon>Mucoromycotina</taxon>
        <taxon>Mucoromycetes</taxon>
        <taxon>Mucorales</taxon>
        <taxon>Mucorineae</taxon>
        <taxon>Rhizopodaceae</taxon>
        <taxon>Rhizopus</taxon>
    </lineage>
</organism>
<dbReference type="OrthoDB" id="1915375at2759"/>
<dbReference type="InterPro" id="IPR001310">
    <property type="entry name" value="Histidine_triad_HIT"/>
</dbReference>
<keyword evidence="1" id="KW-0547">Nucleotide-binding</keyword>
<dbReference type="InterPro" id="IPR011146">
    <property type="entry name" value="HIT-like"/>
</dbReference>
<dbReference type="InterPro" id="IPR036265">
    <property type="entry name" value="HIT-like_sf"/>
</dbReference>
<evidence type="ECO:0000313" key="5">
    <source>
        <dbReference type="EMBL" id="ORE02677.1"/>
    </source>
</evidence>
<feature type="domain" description="HIT" evidence="4">
    <location>
        <begin position="13"/>
        <end position="108"/>
    </location>
</feature>
<evidence type="ECO:0000256" key="1">
    <source>
        <dbReference type="ARBA" id="ARBA00022741"/>
    </source>
</evidence>
<dbReference type="AlphaFoldDB" id="A0A1X0QSF5"/>
<dbReference type="GO" id="GO:0000166">
    <property type="term" value="F:nucleotide binding"/>
    <property type="evidence" value="ECO:0007669"/>
    <property type="project" value="UniProtKB-KW"/>
</dbReference>
<gene>
    <name evidence="5" type="ORF">BCV72DRAFT_252350</name>
</gene>
<name>A0A1X0QSF5_RHIZD</name>
<dbReference type="GO" id="GO:0016787">
    <property type="term" value="F:hydrolase activity"/>
    <property type="evidence" value="ECO:0007669"/>
    <property type="project" value="UniProtKB-KW"/>
</dbReference>
<dbReference type="PANTHER" id="PTHR12486:SF5">
    <property type="entry name" value="ADENOSINE 5'-MONOPHOSPHORAMIDASE HINT3"/>
    <property type="match status" value="1"/>
</dbReference>
<reference evidence="5" key="1">
    <citation type="journal article" date="2016" name="Proc. Natl. Acad. Sci. U.S.A.">
        <title>Lipid metabolic changes in an early divergent fungus govern the establishment of a mutualistic symbiosis with endobacteria.</title>
        <authorList>
            <person name="Lastovetsky O.A."/>
            <person name="Gaspar M.L."/>
            <person name="Mondo S.J."/>
            <person name="LaButti K.M."/>
            <person name="Sandor L."/>
            <person name="Grigoriev I.V."/>
            <person name="Henry S.A."/>
            <person name="Pawlowska T.E."/>
        </authorList>
    </citation>
    <scope>NUCLEOTIDE SEQUENCE [LARGE SCALE GENOMIC DNA]</scope>
    <source>
        <strain evidence="5">ATCC 52814</strain>
    </source>
</reference>
<evidence type="ECO:0000256" key="3">
    <source>
        <dbReference type="PROSITE-ProRule" id="PRU00464"/>
    </source>
</evidence>
<dbReference type="Proteomes" id="UP000242414">
    <property type="component" value="Unassembled WGS sequence"/>
</dbReference>
<dbReference type="Pfam" id="PF11969">
    <property type="entry name" value="DcpS_C"/>
    <property type="match status" value="1"/>
</dbReference>
<keyword evidence="2" id="KW-0378">Hydrolase</keyword>
<evidence type="ECO:0000259" key="4">
    <source>
        <dbReference type="PROSITE" id="PS51084"/>
    </source>
</evidence>
<accession>A0A1X0QSF5</accession>
<dbReference type="SUPFAM" id="SSF54197">
    <property type="entry name" value="HIT-like"/>
    <property type="match status" value="1"/>
</dbReference>
<dbReference type="PROSITE" id="PS51084">
    <property type="entry name" value="HIT_2"/>
    <property type="match status" value="1"/>
</dbReference>
<dbReference type="VEuPathDB" id="FungiDB:BCV72DRAFT_252350"/>
<dbReference type="Gene3D" id="3.30.428.10">
    <property type="entry name" value="HIT-like"/>
    <property type="match status" value="1"/>
</dbReference>
<proteinExistence type="predicted"/>
<dbReference type="EMBL" id="KV922038">
    <property type="protein sequence ID" value="ORE02677.1"/>
    <property type="molecule type" value="Genomic_DNA"/>
</dbReference>
<dbReference type="PANTHER" id="PTHR12486">
    <property type="entry name" value="APRATAXIN-RELATED"/>
    <property type="match status" value="1"/>
</dbReference>
<protein>
    <submittedName>
        <fullName evidence="5">HIT-like protein</fullName>
    </submittedName>
</protein>